<keyword evidence="3" id="KW-1185">Reference proteome</keyword>
<keyword evidence="1" id="KW-0732">Signal</keyword>
<accession>A0ABR8JRY7</accession>
<dbReference type="EMBL" id="JACXAC010000001">
    <property type="protein sequence ID" value="MBD2720689.1"/>
    <property type="molecule type" value="Genomic_DNA"/>
</dbReference>
<evidence type="ECO:0000256" key="1">
    <source>
        <dbReference type="SAM" id="SignalP"/>
    </source>
</evidence>
<evidence type="ECO:0000313" key="2">
    <source>
        <dbReference type="EMBL" id="MBD2720689.1"/>
    </source>
</evidence>
<reference evidence="2 3" key="1">
    <citation type="submission" date="2020-09" db="EMBL/GenBank/DDBJ databases">
        <authorList>
            <person name="Kim M.K."/>
        </authorList>
    </citation>
    <scope>NUCLEOTIDE SEQUENCE [LARGE SCALE GENOMIC DNA]</scope>
    <source>
        <strain evidence="2 3">BT189</strain>
    </source>
</reference>
<sequence>MKTKSVIFALGLCLLLLSGCVASVGTGYDYGYYPPAQPYYPRPYYARPYYYTPRPAVVVPVRPYYRGSYHGGYRGGNGYHGGYGRRR</sequence>
<feature type="chain" id="PRO_5045088799" evidence="1">
    <location>
        <begin position="24"/>
        <end position="87"/>
    </location>
</feature>
<name>A0ABR8JRY7_9BACT</name>
<evidence type="ECO:0000313" key="3">
    <source>
        <dbReference type="Proteomes" id="UP000606003"/>
    </source>
</evidence>
<organism evidence="2 3">
    <name type="scientific">Hymenobacter armeniacus</name>
    <dbReference type="NCBI Taxonomy" id="2771358"/>
    <lineage>
        <taxon>Bacteria</taxon>
        <taxon>Pseudomonadati</taxon>
        <taxon>Bacteroidota</taxon>
        <taxon>Cytophagia</taxon>
        <taxon>Cytophagales</taxon>
        <taxon>Hymenobacteraceae</taxon>
        <taxon>Hymenobacter</taxon>
    </lineage>
</organism>
<dbReference type="PROSITE" id="PS51257">
    <property type="entry name" value="PROKAR_LIPOPROTEIN"/>
    <property type="match status" value="1"/>
</dbReference>
<protein>
    <submittedName>
        <fullName evidence="2">Neuropeptide-like protein 29</fullName>
    </submittedName>
</protein>
<proteinExistence type="predicted"/>
<gene>
    <name evidence="2" type="ORF">IC234_01005</name>
</gene>
<feature type="signal peptide" evidence="1">
    <location>
        <begin position="1"/>
        <end position="23"/>
    </location>
</feature>
<dbReference type="RefSeq" id="WP_190921971.1">
    <property type="nucleotide sequence ID" value="NZ_JACXAC010000001.1"/>
</dbReference>
<comment type="caution">
    <text evidence="2">The sequence shown here is derived from an EMBL/GenBank/DDBJ whole genome shotgun (WGS) entry which is preliminary data.</text>
</comment>
<dbReference type="Proteomes" id="UP000606003">
    <property type="component" value="Unassembled WGS sequence"/>
</dbReference>